<dbReference type="InterPro" id="IPR008756">
    <property type="entry name" value="Peptidase_M56"/>
</dbReference>
<evidence type="ECO:0000256" key="1">
    <source>
        <dbReference type="ARBA" id="ARBA00004383"/>
    </source>
</evidence>
<feature type="region of interest" description="Disordered" evidence="11">
    <location>
        <begin position="558"/>
        <end position="577"/>
    </location>
</feature>
<dbReference type="PANTHER" id="PTHR33446">
    <property type="entry name" value="PROTEIN TONB-RELATED"/>
    <property type="match status" value="1"/>
</dbReference>
<dbReference type="SUPFAM" id="SSF56935">
    <property type="entry name" value="Porins"/>
    <property type="match status" value="1"/>
</dbReference>
<dbReference type="Gene3D" id="2.170.130.10">
    <property type="entry name" value="TonB-dependent receptor, plug domain"/>
    <property type="match status" value="1"/>
</dbReference>
<dbReference type="SUPFAM" id="SSF74653">
    <property type="entry name" value="TolA/TonB C-terminal domain"/>
    <property type="match status" value="2"/>
</dbReference>
<dbReference type="Gene3D" id="3.30.1150.10">
    <property type="match status" value="2"/>
</dbReference>
<evidence type="ECO:0000256" key="8">
    <source>
        <dbReference type="ARBA" id="ARBA00022989"/>
    </source>
</evidence>
<evidence type="ECO:0000256" key="6">
    <source>
        <dbReference type="ARBA" id="ARBA00022692"/>
    </source>
</evidence>
<protein>
    <submittedName>
        <fullName evidence="14">M56 family metallopeptidase</fullName>
    </submittedName>
</protein>
<organism evidence="14 15">
    <name type="scientific">Mucilaginibacter dorajii</name>
    <dbReference type="NCBI Taxonomy" id="692994"/>
    <lineage>
        <taxon>Bacteria</taxon>
        <taxon>Pseudomonadati</taxon>
        <taxon>Bacteroidota</taxon>
        <taxon>Sphingobacteriia</taxon>
        <taxon>Sphingobacteriales</taxon>
        <taxon>Sphingobacteriaceae</taxon>
        <taxon>Mucilaginibacter</taxon>
    </lineage>
</organism>
<evidence type="ECO:0000256" key="9">
    <source>
        <dbReference type="ARBA" id="ARBA00023136"/>
    </source>
</evidence>
<dbReference type="InterPro" id="IPR037682">
    <property type="entry name" value="TonB_C"/>
</dbReference>
<evidence type="ECO:0000256" key="5">
    <source>
        <dbReference type="ARBA" id="ARBA00022519"/>
    </source>
</evidence>
<dbReference type="PANTHER" id="PTHR33446:SF2">
    <property type="entry name" value="PROTEIN TONB"/>
    <property type="match status" value="1"/>
</dbReference>
<keyword evidence="9 10" id="KW-0472">Membrane</keyword>
<dbReference type="NCBIfam" id="TIGR01352">
    <property type="entry name" value="tonB_Cterm"/>
    <property type="match status" value="2"/>
</dbReference>
<proteinExistence type="inferred from homology"/>
<feature type="domain" description="TonB C-terminal" evidence="13">
    <location>
        <begin position="334"/>
        <end position="430"/>
    </location>
</feature>
<comment type="similarity">
    <text evidence="2">Belongs to the TonB family.</text>
</comment>
<comment type="similarity">
    <text evidence="10">Belongs to the TonB-dependent receptor family.</text>
</comment>
<dbReference type="Pfam" id="PF05569">
    <property type="entry name" value="Peptidase_M56"/>
    <property type="match status" value="1"/>
</dbReference>
<dbReference type="InterPro" id="IPR051045">
    <property type="entry name" value="TonB-dependent_transducer"/>
</dbReference>
<dbReference type="InterPro" id="IPR037066">
    <property type="entry name" value="Plug_dom_sf"/>
</dbReference>
<reference evidence="15" key="1">
    <citation type="journal article" date="2019" name="Int. J. Syst. Evol. Microbiol.">
        <title>The Global Catalogue of Microorganisms (GCM) 10K type strain sequencing project: providing services to taxonomists for standard genome sequencing and annotation.</title>
        <authorList>
            <consortium name="The Broad Institute Genomics Platform"/>
            <consortium name="The Broad Institute Genome Sequencing Center for Infectious Disease"/>
            <person name="Wu L."/>
            <person name="Ma J."/>
        </authorList>
    </citation>
    <scope>NUCLEOTIDE SEQUENCE [LARGE SCALE GENOMIC DNA]</scope>
    <source>
        <strain evidence="15">JCM 16601</strain>
    </source>
</reference>
<evidence type="ECO:0000256" key="3">
    <source>
        <dbReference type="ARBA" id="ARBA00022448"/>
    </source>
</evidence>
<feature type="transmembrane region" description="Helical" evidence="12">
    <location>
        <begin position="6"/>
        <end position="24"/>
    </location>
</feature>
<comment type="caution">
    <text evidence="14">The sequence shown here is derived from an EMBL/GenBank/DDBJ whole genome shotgun (WGS) entry which is preliminary data.</text>
</comment>
<accession>A0ABP7P8B9</accession>
<sequence length="664" mass="74383">MIWWQYLLLVNIYLVLFYAFYVLLLQRETFFQLNRIYLVTAALLSFFIPVIQANWVQNLFITKQVKYTIYSIPVMEYQFKPIAESSFKLGELFALLYLGGILVLSAKLTWQLFKLKKVLSMPKTVAPYSFFKTVKLDESNPDNAIIEAHEQVHAQQWHSADVLLIEMVMIINWFNPVVYFYRFAIKHIHEFIADRQAVQAGTNKADYALLLLKQTFNAPTHQLVNPFFNHSLLKKRIIMLQKNKSQRIRLIKYGLSAPLFILMLILSSATINNSQTVTAINTKAQEIFITPAAQADLSTVLGKNEPIEGAEIKSLPDTTDAIFSSVETLPEFPGGVEAFGKFLASNIRYPATAREHHIQGRVICTFVVEKNGSLSNIRVLRSISPDIDEESLRVLKLSPTWKAGVQNHHKVRTQFTVPISFTLDKDDKLTNTNQQGDPPPVVREVIPNPNGTYASVEQLPEFPGGVEAFGKFLGSHVRYPKDAREKGIQGRVIVTFVVEKDGALSGYKVVRSVSPDIDAEALRVLAISPKWSPGKEKGKTVRVQYSVPISFTLADDKKPVNKTGAAQTPRPDNTPLYTGVETTGDTLKGHVAGKVEYKGLLSTDKNGKVAQPLYVLNGKEITEDKMKTVDVNTIESISVLKDKSATSLYGDKAFNGVVLITTKK</sequence>
<evidence type="ECO:0000256" key="4">
    <source>
        <dbReference type="ARBA" id="ARBA00022475"/>
    </source>
</evidence>
<dbReference type="NCBIfam" id="TIGR04057">
    <property type="entry name" value="SusC_RagA_signa"/>
    <property type="match status" value="1"/>
</dbReference>
<keyword evidence="7" id="KW-0653">Protein transport</keyword>
<keyword evidence="3 10" id="KW-0813">Transport</keyword>
<evidence type="ECO:0000259" key="13">
    <source>
        <dbReference type="PROSITE" id="PS52015"/>
    </source>
</evidence>
<dbReference type="Pfam" id="PF03544">
    <property type="entry name" value="TonB_C"/>
    <property type="match status" value="2"/>
</dbReference>
<keyword evidence="5" id="KW-0997">Cell inner membrane</keyword>
<dbReference type="RefSeq" id="WP_259094749.1">
    <property type="nucleotide sequence ID" value="NZ_BAAAZC010000005.1"/>
</dbReference>
<evidence type="ECO:0000256" key="10">
    <source>
        <dbReference type="PROSITE-ProRule" id="PRU01360"/>
    </source>
</evidence>
<dbReference type="Pfam" id="PF07715">
    <property type="entry name" value="Plug"/>
    <property type="match status" value="1"/>
</dbReference>
<dbReference type="PROSITE" id="PS52016">
    <property type="entry name" value="TONB_DEPENDENT_REC_3"/>
    <property type="match status" value="1"/>
</dbReference>
<dbReference type="InterPro" id="IPR039426">
    <property type="entry name" value="TonB-dep_rcpt-like"/>
</dbReference>
<evidence type="ECO:0000256" key="2">
    <source>
        <dbReference type="ARBA" id="ARBA00006555"/>
    </source>
</evidence>
<dbReference type="EMBL" id="BAAAZC010000005">
    <property type="protein sequence ID" value="GAA3960891.1"/>
    <property type="molecule type" value="Genomic_DNA"/>
</dbReference>
<evidence type="ECO:0000313" key="14">
    <source>
        <dbReference type="EMBL" id="GAA3960891.1"/>
    </source>
</evidence>
<feature type="domain" description="TonB C-terminal" evidence="13">
    <location>
        <begin position="464"/>
        <end position="560"/>
    </location>
</feature>
<evidence type="ECO:0000313" key="15">
    <source>
        <dbReference type="Proteomes" id="UP001500742"/>
    </source>
</evidence>
<dbReference type="CDD" id="cd07341">
    <property type="entry name" value="M56_BlaR1_MecR1_like"/>
    <property type="match status" value="1"/>
</dbReference>
<dbReference type="InterPro" id="IPR012910">
    <property type="entry name" value="Plug_dom"/>
</dbReference>
<name>A0ABP7P8B9_9SPHI</name>
<evidence type="ECO:0000256" key="7">
    <source>
        <dbReference type="ARBA" id="ARBA00022927"/>
    </source>
</evidence>
<keyword evidence="10" id="KW-1134">Transmembrane beta strand</keyword>
<evidence type="ECO:0000256" key="11">
    <source>
        <dbReference type="SAM" id="MobiDB-lite"/>
    </source>
</evidence>
<keyword evidence="8 12" id="KW-1133">Transmembrane helix</keyword>
<feature type="transmembrane region" description="Helical" evidence="12">
    <location>
        <begin position="92"/>
        <end position="113"/>
    </location>
</feature>
<dbReference type="Proteomes" id="UP001500742">
    <property type="component" value="Unassembled WGS sequence"/>
</dbReference>
<dbReference type="InterPro" id="IPR006260">
    <property type="entry name" value="TonB/TolA_C"/>
</dbReference>
<keyword evidence="4" id="KW-1003">Cell membrane</keyword>
<evidence type="ECO:0000256" key="12">
    <source>
        <dbReference type="SAM" id="Phobius"/>
    </source>
</evidence>
<feature type="transmembrane region" description="Helical" evidence="12">
    <location>
        <begin position="250"/>
        <end position="271"/>
    </location>
</feature>
<comment type="subcellular location">
    <subcellularLocation>
        <location evidence="1">Cell inner membrane</location>
        <topology evidence="1">Single-pass membrane protein</topology>
        <orientation evidence="1">Periplasmic side</orientation>
    </subcellularLocation>
    <subcellularLocation>
        <location evidence="10">Cell outer membrane</location>
        <topology evidence="10">Multi-pass membrane protein</topology>
    </subcellularLocation>
</comment>
<keyword evidence="10" id="KW-0998">Cell outer membrane</keyword>
<gene>
    <name evidence="14" type="ORF">GCM10022210_05860</name>
</gene>
<feature type="transmembrane region" description="Helical" evidence="12">
    <location>
        <begin position="36"/>
        <end position="55"/>
    </location>
</feature>
<keyword evidence="15" id="KW-1185">Reference proteome</keyword>
<keyword evidence="6 10" id="KW-0812">Transmembrane</keyword>
<dbReference type="PROSITE" id="PS52015">
    <property type="entry name" value="TONB_CTD"/>
    <property type="match status" value="2"/>
</dbReference>
<dbReference type="InterPro" id="IPR023997">
    <property type="entry name" value="TonB-dep_OMP_SusC/RagA_CS"/>
</dbReference>